<evidence type="ECO:0008006" key="9">
    <source>
        <dbReference type="Google" id="ProtNLM"/>
    </source>
</evidence>
<dbReference type="InterPro" id="IPR050985">
    <property type="entry name" value="Alpha-glycosidase_related"/>
</dbReference>
<evidence type="ECO:0000259" key="6">
    <source>
        <dbReference type="Pfam" id="PF21365"/>
    </source>
</evidence>
<gene>
    <name evidence="7" type="ORF">ODALV1_LOCUS9281</name>
</gene>
<keyword evidence="2 4" id="KW-0378">Hydrolase</keyword>
<dbReference type="PANTHER" id="PTHR43053:SF4">
    <property type="entry name" value="MYOGENESIS-REGULATING GLYCOSIDASE"/>
    <property type="match status" value="1"/>
</dbReference>
<dbReference type="SUPFAM" id="SSF51445">
    <property type="entry name" value="(Trans)glycosidases"/>
    <property type="match status" value="1"/>
</dbReference>
<comment type="similarity">
    <text evidence="1 4">Belongs to the glycosyl hydrolase 31 family.</text>
</comment>
<dbReference type="Pfam" id="PF01055">
    <property type="entry name" value="Glyco_hydro_31_2nd"/>
    <property type="match status" value="1"/>
</dbReference>
<accession>A0ABP1QCP2</accession>
<dbReference type="Proteomes" id="UP001642540">
    <property type="component" value="Unassembled WGS sequence"/>
</dbReference>
<evidence type="ECO:0000313" key="8">
    <source>
        <dbReference type="Proteomes" id="UP001642540"/>
    </source>
</evidence>
<dbReference type="InterPro" id="IPR000322">
    <property type="entry name" value="Glyco_hydro_31_TIM"/>
</dbReference>
<dbReference type="Pfam" id="PF21365">
    <property type="entry name" value="Glyco_hydro_31_3rd"/>
    <property type="match status" value="1"/>
</dbReference>
<dbReference type="InterPro" id="IPR013780">
    <property type="entry name" value="Glyco_hydro_b"/>
</dbReference>
<dbReference type="Gene3D" id="3.20.20.80">
    <property type="entry name" value="Glycosidases"/>
    <property type="match status" value="1"/>
</dbReference>
<dbReference type="InterPro" id="IPR017853">
    <property type="entry name" value="GH"/>
</dbReference>
<feature type="domain" description="Glycosyl hydrolase family 31 C-terminal" evidence="6">
    <location>
        <begin position="566"/>
        <end position="647"/>
    </location>
</feature>
<sequence length="648" mass="74303">MQYSIYLISNCISLVLGFISFAPLSFSHKIKHVRSEDNKVQIVWNTTKGALVGNLGISIPSVVGNATTCRINKFNSSESCLTFGDYANLSLTEYLNEEENIQCTRVQWVSRYARILLDCFSIDEGIYLYGGGTIYNQTWPLSSQIIPDSAFVTGDYTSTSTGAKYGGVIENYFLFSNGIALHIDEDTPLFVDWNPTRERQLCISAKNEHPYKFRESLELKYDVCVGNDILHVHKSTFPNFYEKPMGSPDQDMMLKPFWSTWNEFNANVNQSIVIQHARRILEEGFSTNSHFEIDDGWEECYGQNTFDPLKFPDPAGMVQELNELGFRVTLWTHPFINYECKELFNEAFSNDYLLKDKKGKSVFTTWWHGDAGVVDFTNSQAKEWWTSRLKQLQILYGIDAFKFDAGETDRLPWEFVLSEGSELLYPNDYTRAYVEAVSQFGGLIEVRTGRRSQDLPIFTRMLDKGSRWGYDNGLQSLIPSLLQFGILGYSYALPDMIGGNNYKPSAELWIRWLQANAFMPAFQFSIVPWSYPEDPQLTEITKSILALREENWHEILKAVNDTISDGTPINRPMFWVDPNDQETFTLDDQYMLGDNILVAPVLTENSTSRDIYLPRGTWLSNIGVTYDGPIWLRSYSAPIHVLPYFKRL</sequence>
<evidence type="ECO:0000259" key="5">
    <source>
        <dbReference type="Pfam" id="PF01055"/>
    </source>
</evidence>
<evidence type="ECO:0000256" key="4">
    <source>
        <dbReference type="RuleBase" id="RU361185"/>
    </source>
</evidence>
<dbReference type="Gene3D" id="2.60.40.1180">
    <property type="entry name" value="Golgi alpha-mannosidase II"/>
    <property type="match status" value="1"/>
</dbReference>
<proteinExistence type="inferred from homology"/>
<keyword evidence="8" id="KW-1185">Reference proteome</keyword>
<dbReference type="EMBL" id="CAXLJM020000027">
    <property type="protein sequence ID" value="CAL8096148.1"/>
    <property type="molecule type" value="Genomic_DNA"/>
</dbReference>
<feature type="domain" description="Glycoside hydrolase family 31 TIM barrel" evidence="5">
    <location>
        <begin position="272"/>
        <end position="548"/>
    </location>
</feature>
<name>A0ABP1QCP2_9HEXA</name>
<dbReference type="InterPro" id="IPR048395">
    <property type="entry name" value="Glyco_hydro_31_C"/>
</dbReference>
<protein>
    <recommendedName>
        <fullName evidence="9">SITS-binding protein</fullName>
    </recommendedName>
</protein>
<organism evidence="7 8">
    <name type="scientific">Orchesella dallaii</name>
    <dbReference type="NCBI Taxonomy" id="48710"/>
    <lineage>
        <taxon>Eukaryota</taxon>
        <taxon>Metazoa</taxon>
        <taxon>Ecdysozoa</taxon>
        <taxon>Arthropoda</taxon>
        <taxon>Hexapoda</taxon>
        <taxon>Collembola</taxon>
        <taxon>Entomobryomorpha</taxon>
        <taxon>Entomobryoidea</taxon>
        <taxon>Orchesellidae</taxon>
        <taxon>Orchesellinae</taxon>
        <taxon>Orchesella</taxon>
    </lineage>
</organism>
<keyword evidence="3 4" id="KW-0326">Glycosidase</keyword>
<reference evidence="7 8" key="1">
    <citation type="submission" date="2024-08" db="EMBL/GenBank/DDBJ databases">
        <authorList>
            <person name="Cucini C."/>
            <person name="Frati F."/>
        </authorList>
    </citation>
    <scope>NUCLEOTIDE SEQUENCE [LARGE SCALE GENOMIC DNA]</scope>
</reference>
<evidence type="ECO:0000256" key="1">
    <source>
        <dbReference type="ARBA" id="ARBA00007806"/>
    </source>
</evidence>
<dbReference type="CDD" id="cd06592">
    <property type="entry name" value="GH31_NET37"/>
    <property type="match status" value="1"/>
</dbReference>
<evidence type="ECO:0000256" key="2">
    <source>
        <dbReference type="ARBA" id="ARBA00022801"/>
    </source>
</evidence>
<comment type="caution">
    <text evidence="7">The sequence shown here is derived from an EMBL/GenBank/DDBJ whole genome shotgun (WGS) entry which is preliminary data.</text>
</comment>
<evidence type="ECO:0000313" key="7">
    <source>
        <dbReference type="EMBL" id="CAL8096148.1"/>
    </source>
</evidence>
<evidence type="ECO:0000256" key="3">
    <source>
        <dbReference type="ARBA" id="ARBA00023295"/>
    </source>
</evidence>
<dbReference type="PANTHER" id="PTHR43053">
    <property type="entry name" value="GLYCOSIDASE FAMILY 31"/>
    <property type="match status" value="1"/>
</dbReference>
<dbReference type="SUPFAM" id="SSF51011">
    <property type="entry name" value="Glycosyl hydrolase domain"/>
    <property type="match status" value="1"/>
</dbReference>